<dbReference type="InterPro" id="IPR006685">
    <property type="entry name" value="MscS_channel_2nd"/>
</dbReference>
<comment type="subcellular location">
    <subcellularLocation>
        <location evidence="1">Cell membrane</location>
        <topology evidence="1">Multi-pass membrane protein</topology>
    </subcellularLocation>
</comment>
<dbReference type="InterPro" id="IPR011066">
    <property type="entry name" value="MscS_channel_C_sf"/>
</dbReference>
<comment type="similarity">
    <text evidence="2">Belongs to the MscS (TC 1.A.23) family.</text>
</comment>
<keyword evidence="5" id="KW-1133">Transmembrane helix</keyword>
<feature type="non-terminal residue" evidence="9">
    <location>
        <position position="149"/>
    </location>
</feature>
<organism evidence="9 10">
    <name type="scientific">Aduncisulcus paluster</name>
    <dbReference type="NCBI Taxonomy" id="2918883"/>
    <lineage>
        <taxon>Eukaryota</taxon>
        <taxon>Metamonada</taxon>
        <taxon>Carpediemonas-like organisms</taxon>
        <taxon>Aduncisulcus</taxon>
    </lineage>
</organism>
<dbReference type="PANTHER" id="PTHR30347:SF1">
    <property type="entry name" value="MECHANOSENSITIVE CHANNEL MSCK"/>
    <property type="match status" value="1"/>
</dbReference>
<dbReference type="Gene3D" id="1.10.287.1260">
    <property type="match status" value="1"/>
</dbReference>
<feature type="domain" description="Mechanosensitive ion channel MscS C-terminal" evidence="8">
    <location>
        <begin position="103"/>
        <end position="149"/>
    </location>
</feature>
<dbReference type="InterPro" id="IPR006686">
    <property type="entry name" value="MscS_channel_CS"/>
</dbReference>
<keyword evidence="6" id="KW-0472">Membrane</keyword>
<accession>A0ABQ5KGR1</accession>
<dbReference type="PROSITE" id="PS01246">
    <property type="entry name" value="UPF0003"/>
    <property type="match status" value="1"/>
</dbReference>
<dbReference type="InterPro" id="IPR010920">
    <property type="entry name" value="LSM_dom_sf"/>
</dbReference>
<comment type="caution">
    <text evidence="9">The sequence shown here is derived from an EMBL/GenBank/DDBJ whole genome shotgun (WGS) entry which is preliminary data.</text>
</comment>
<dbReference type="SUPFAM" id="SSF82689">
    <property type="entry name" value="Mechanosensitive channel protein MscS (YggB), C-terminal domain"/>
    <property type="match status" value="1"/>
</dbReference>
<dbReference type="Gene3D" id="3.30.70.100">
    <property type="match status" value="1"/>
</dbReference>
<evidence type="ECO:0000256" key="5">
    <source>
        <dbReference type="ARBA" id="ARBA00022989"/>
    </source>
</evidence>
<name>A0ABQ5KGR1_9EUKA</name>
<dbReference type="Pfam" id="PF21082">
    <property type="entry name" value="MS_channel_3rd"/>
    <property type="match status" value="1"/>
</dbReference>
<dbReference type="Proteomes" id="UP001057375">
    <property type="component" value="Unassembled WGS sequence"/>
</dbReference>
<keyword evidence="3" id="KW-1003">Cell membrane</keyword>
<dbReference type="PANTHER" id="PTHR30347">
    <property type="entry name" value="POTASSIUM CHANNEL RELATED"/>
    <property type="match status" value="1"/>
</dbReference>
<sequence>MSALTWIASGLSIGIGFGMKDIVSNFVSGLIILFGGSIKKGDTLQHKKIIGTVVDVSIRNTTIKALDNTMIIIPNSSFLKGEIVNLNYQDTRIRVTVPVTLVPGSKVKKAKKIMLKVVKKHPNVLKDPAPNILFKRFGQLGLEFEVLFW</sequence>
<proteinExistence type="inferred from homology"/>
<dbReference type="InterPro" id="IPR052702">
    <property type="entry name" value="MscS-like_channel"/>
</dbReference>
<keyword evidence="10" id="KW-1185">Reference proteome</keyword>
<evidence type="ECO:0000313" key="9">
    <source>
        <dbReference type="EMBL" id="GKT30609.1"/>
    </source>
</evidence>
<dbReference type="Pfam" id="PF00924">
    <property type="entry name" value="MS_channel_2nd"/>
    <property type="match status" value="1"/>
</dbReference>
<protein>
    <submittedName>
        <fullName evidence="9">Mechanosensitive ion channel MscS like protein</fullName>
    </submittedName>
</protein>
<dbReference type="SUPFAM" id="SSF50182">
    <property type="entry name" value="Sm-like ribonucleoproteins"/>
    <property type="match status" value="1"/>
</dbReference>
<reference evidence="9" key="1">
    <citation type="submission" date="2022-03" db="EMBL/GenBank/DDBJ databases">
        <title>Draft genome sequence of Aduncisulcus paluster, a free-living microaerophilic Fornicata.</title>
        <authorList>
            <person name="Yuyama I."/>
            <person name="Kume K."/>
            <person name="Tamura T."/>
            <person name="Inagaki Y."/>
            <person name="Hashimoto T."/>
        </authorList>
    </citation>
    <scope>NUCLEOTIDE SEQUENCE</scope>
    <source>
        <strain evidence="9">NY0171</strain>
    </source>
</reference>
<evidence type="ECO:0000313" key="10">
    <source>
        <dbReference type="Proteomes" id="UP001057375"/>
    </source>
</evidence>
<feature type="domain" description="Mechanosensitive ion channel MscS" evidence="7">
    <location>
        <begin position="21"/>
        <end position="87"/>
    </location>
</feature>
<dbReference type="InterPro" id="IPR023408">
    <property type="entry name" value="MscS_beta-dom_sf"/>
</dbReference>
<evidence type="ECO:0000256" key="1">
    <source>
        <dbReference type="ARBA" id="ARBA00004651"/>
    </source>
</evidence>
<evidence type="ECO:0000256" key="4">
    <source>
        <dbReference type="ARBA" id="ARBA00022692"/>
    </source>
</evidence>
<keyword evidence="4" id="KW-0812">Transmembrane</keyword>
<evidence type="ECO:0000256" key="3">
    <source>
        <dbReference type="ARBA" id="ARBA00022475"/>
    </source>
</evidence>
<evidence type="ECO:0000259" key="7">
    <source>
        <dbReference type="Pfam" id="PF00924"/>
    </source>
</evidence>
<dbReference type="Gene3D" id="2.30.30.60">
    <property type="match status" value="1"/>
</dbReference>
<dbReference type="EMBL" id="BQXS01001424">
    <property type="protein sequence ID" value="GKT30609.1"/>
    <property type="molecule type" value="Genomic_DNA"/>
</dbReference>
<evidence type="ECO:0000259" key="8">
    <source>
        <dbReference type="Pfam" id="PF21082"/>
    </source>
</evidence>
<dbReference type="InterPro" id="IPR049278">
    <property type="entry name" value="MS_channel_C"/>
</dbReference>
<evidence type="ECO:0000256" key="6">
    <source>
        <dbReference type="ARBA" id="ARBA00023136"/>
    </source>
</evidence>
<evidence type="ECO:0000256" key="2">
    <source>
        <dbReference type="ARBA" id="ARBA00008017"/>
    </source>
</evidence>
<gene>
    <name evidence="9" type="ORF">ADUPG1_001592</name>
</gene>